<gene>
    <name evidence="1" type="ORF">SI7747_UN021712</name>
</gene>
<evidence type="ECO:0000313" key="2">
    <source>
        <dbReference type="Proteomes" id="UP001189122"/>
    </source>
</evidence>
<comment type="caution">
    <text evidence="1">The sequence shown here is derived from an EMBL/GenBank/DDBJ whole genome shotgun (WGS) entry which is preliminary data.</text>
</comment>
<evidence type="ECO:0000313" key="1">
    <source>
        <dbReference type="EMBL" id="CAA6675370.1"/>
    </source>
</evidence>
<dbReference type="PANTHER" id="PTHR10797">
    <property type="entry name" value="CCR4-NOT TRANSCRIPTION COMPLEX SUBUNIT"/>
    <property type="match status" value="1"/>
</dbReference>
<sequence>MQAGGGHSAAVVTALEEVREVWEWNMRTELPRILEAFDSATCAALDTEFPGHNLHNLKLIQLGLSFFSDGGRRRTWQISFRDFDVASASDAPSEASVELLKRSDVDLGRTRREGVHSEVLSDCGDAPVGDVPGALRRGVHGEAPHRAAVTADAPRFVQLVGATLGRVVDVKYLARPSSEETEQEEELLLICPLHPSSTLFLTPAIVFSFEECVQVNRSQDLRFQSKYSRSMLKCSSGDPVLSSVFL</sequence>
<reference evidence="2" key="1">
    <citation type="journal article" date="2020" name="Sci. Rep.">
        <title>Chromosome-scale genome assembly for the duckweed Spirodela intermedia, integrating cytogenetic maps, PacBio and Oxford Nanopore libraries.</title>
        <authorList>
            <person name="Hoang P.T.N."/>
            <person name="Fiebig A."/>
            <person name="Novak P."/>
            <person name="Macas J."/>
            <person name="Cao H.X."/>
            <person name="Stepanenko A."/>
            <person name="Chen G."/>
            <person name="Borisjuk N."/>
            <person name="Scholz U."/>
            <person name="Schubert I."/>
        </authorList>
    </citation>
    <scope>NUCLEOTIDE SEQUENCE [LARGE SCALE GENOMIC DNA]</scope>
</reference>
<dbReference type="Gene3D" id="3.30.420.10">
    <property type="entry name" value="Ribonuclease H-like superfamily/Ribonuclease H"/>
    <property type="match status" value="1"/>
</dbReference>
<dbReference type="Proteomes" id="UP001189122">
    <property type="component" value="Unassembled WGS sequence"/>
</dbReference>
<keyword evidence="2" id="KW-1185">Reference proteome</keyword>
<dbReference type="InterPro" id="IPR012337">
    <property type="entry name" value="RNaseH-like_sf"/>
</dbReference>
<proteinExistence type="predicted"/>
<dbReference type="EMBL" id="CACRZD030000294">
    <property type="protein sequence ID" value="CAA6675370.1"/>
    <property type="molecule type" value="Genomic_DNA"/>
</dbReference>
<dbReference type="InterPro" id="IPR039637">
    <property type="entry name" value="CNOT7/CNOT8/Pop2"/>
</dbReference>
<protein>
    <submittedName>
        <fullName evidence="1">Uncharacterized protein</fullName>
    </submittedName>
</protein>
<dbReference type="InterPro" id="IPR036397">
    <property type="entry name" value="RNaseH_sf"/>
</dbReference>
<accession>A0ABN7EDN4</accession>
<organism evidence="1 2">
    <name type="scientific">Spirodela intermedia</name>
    <name type="common">Intermediate duckweed</name>
    <dbReference type="NCBI Taxonomy" id="51605"/>
    <lineage>
        <taxon>Eukaryota</taxon>
        <taxon>Viridiplantae</taxon>
        <taxon>Streptophyta</taxon>
        <taxon>Embryophyta</taxon>
        <taxon>Tracheophyta</taxon>
        <taxon>Spermatophyta</taxon>
        <taxon>Magnoliopsida</taxon>
        <taxon>Liliopsida</taxon>
        <taxon>Araceae</taxon>
        <taxon>Lemnoideae</taxon>
        <taxon>Spirodela</taxon>
    </lineage>
</organism>
<name>A0ABN7EDN4_SPIIN</name>
<dbReference type="SUPFAM" id="SSF53098">
    <property type="entry name" value="Ribonuclease H-like"/>
    <property type="match status" value="1"/>
</dbReference>